<feature type="coiled-coil region" evidence="1">
    <location>
        <begin position="72"/>
        <end position="99"/>
    </location>
</feature>
<keyword evidence="1" id="KW-0175">Coiled coil</keyword>
<name>A0A7C4C9X1_UNCW3</name>
<protein>
    <submittedName>
        <fullName evidence="2">Uncharacterized protein</fullName>
    </submittedName>
</protein>
<dbReference type="AlphaFoldDB" id="A0A7C4C9X1"/>
<evidence type="ECO:0000313" key="2">
    <source>
        <dbReference type="EMBL" id="HGK27426.1"/>
    </source>
</evidence>
<evidence type="ECO:0000256" key="1">
    <source>
        <dbReference type="SAM" id="Coils"/>
    </source>
</evidence>
<organism evidence="2">
    <name type="scientific">candidate division WOR-3 bacterium</name>
    <dbReference type="NCBI Taxonomy" id="2052148"/>
    <lineage>
        <taxon>Bacteria</taxon>
        <taxon>Bacteria division WOR-3</taxon>
    </lineage>
</organism>
<comment type="caution">
    <text evidence="2">The sequence shown here is derived from an EMBL/GenBank/DDBJ whole genome shotgun (WGS) entry which is preliminary data.</text>
</comment>
<proteinExistence type="predicted"/>
<reference evidence="2" key="1">
    <citation type="journal article" date="2020" name="mSystems">
        <title>Genome- and Community-Level Interaction Insights into Carbon Utilization and Element Cycling Functions of Hydrothermarchaeota in Hydrothermal Sediment.</title>
        <authorList>
            <person name="Zhou Z."/>
            <person name="Liu Y."/>
            <person name="Xu W."/>
            <person name="Pan J."/>
            <person name="Luo Z.H."/>
            <person name="Li M."/>
        </authorList>
    </citation>
    <scope>NUCLEOTIDE SEQUENCE [LARGE SCALE GENOMIC DNA]</scope>
    <source>
        <strain evidence="2">SpSt-488</strain>
    </source>
</reference>
<dbReference type="EMBL" id="DSUT01000012">
    <property type="protein sequence ID" value="HGK27426.1"/>
    <property type="molecule type" value="Genomic_DNA"/>
</dbReference>
<gene>
    <name evidence="2" type="ORF">ENS41_00530</name>
</gene>
<sequence>MKALFWSAVLVLVLLAGYLIRGFVLERRRQAAPVSFEVSAESIAVYQSRIEEMLSRIARIRTRLPLAQPGERVGYTRLIAELEEEIRDLRVAVEQWRSARGAKPTADLYQKCILLYGRASGVCDAIAAETLPPGR</sequence>
<accession>A0A7C4C9X1</accession>